<dbReference type="EMBL" id="KZ825941">
    <property type="protein sequence ID" value="PYH91560.1"/>
    <property type="molecule type" value="Genomic_DNA"/>
</dbReference>
<gene>
    <name evidence="1" type="ORF">BO71DRAFT_401263</name>
</gene>
<organism evidence="1 2">
    <name type="scientific">Aspergillus ellipticus CBS 707.79</name>
    <dbReference type="NCBI Taxonomy" id="1448320"/>
    <lineage>
        <taxon>Eukaryota</taxon>
        <taxon>Fungi</taxon>
        <taxon>Dikarya</taxon>
        <taxon>Ascomycota</taxon>
        <taxon>Pezizomycotina</taxon>
        <taxon>Eurotiomycetes</taxon>
        <taxon>Eurotiomycetidae</taxon>
        <taxon>Eurotiales</taxon>
        <taxon>Aspergillaceae</taxon>
        <taxon>Aspergillus</taxon>
        <taxon>Aspergillus subgen. Circumdati</taxon>
    </lineage>
</organism>
<dbReference type="AlphaFoldDB" id="A0A319D2U0"/>
<dbReference type="Proteomes" id="UP000247810">
    <property type="component" value="Unassembled WGS sequence"/>
</dbReference>
<name>A0A319D2U0_9EURO</name>
<reference evidence="1 2" key="1">
    <citation type="submission" date="2018-02" db="EMBL/GenBank/DDBJ databases">
        <title>The genomes of Aspergillus section Nigri reveals drivers in fungal speciation.</title>
        <authorList>
            <consortium name="DOE Joint Genome Institute"/>
            <person name="Vesth T.C."/>
            <person name="Nybo J."/>
            <person name="Theobald S."/>
            <person name="Brandl J."/>
            <person name="Frisvad J.C."/>
            <person name="Nielsen K.F."/>
            <person name="Lyhne E.K."/>
            <person name="Kogle M.E."/>
            <person name="Kuo A."/>
            <person name="Riley R."/>
            <person name="Clum A."/>
            <person name="Nolan M."/>
            <person name="Lipzen A."/>
            <person name="Salamov A."/>
            <person name="Henrissat B."/>
            <person name="Wiebenga A."/>
            <person name="De vries R.P."/>
            <person name="Grigoriev I.V."/>
            <person name="Mortensen U.H."/>
            <person name="Andersen M.R."/>
            <person name="Baker S.E."/>
        </authorList>
    </citation>
    <scope>NUCLEOTIDE SEQUENCE [LARGE SCALE GENOMIC DNA]</scope>
    <source>
        <strain evidence="1 2">CBS 707.79</strain>
    </source>
</reference>
<sequence>MPFTMSCVICKSEIEKDDSVYFSGNCRWNSGPLVGLTAKSEEVEQMSFPQNKQHQSMCMSLYRAILERTDWDSPRISGIVQRLPMQGLPYSVLSDPRSARIGFHPSKLTSLDFRFWVADEYPRSSLKPGECVGYPIHMTCWVLLGRFLGKEVLEANLSCLLKTVKQAQTTQNGRHPLHSQTKKQTQFDVAPWLKCCSGPPSDRCEWKMSCKQMSPVVIPELRDLIARASRHGTARAFPKCMANIPVEIRIMIVEMIYKQPGYCQARIRETKNMLRAFGWRLPDSYWQERCIPRLVFEIQDLIQAGRVVDWKYLCLGLEELVFKYRWYAGSGLRNRARICKKIEGIRTGFQKMLDDNRREKYILNV</sequence>
<evidence type="ECO:0000313" key="1">
    <source>
        <dbReference type="EMBL" id="PYH91560.1"/>
    </source>
</evidence>
<dbReference type="VEuPathDB" id="FungiDB:BO71DRAFT_401263"/>
<proteinExistence type="predicted"/>
<evidence type="ECO:0000313" key="2">
    <source>
        <dbReference type="Proteomes" id="UP000247810"/>
    </source>
</evidence>
<keyword evidence="2" id="KW-1185">Reference proteome</keyword>
<dbReference type="OrthoDB" id="4524525at2759"/>
<dbReference type="STRING" id="1448320.A0A319D2U0"/>
<protein>
    <submittedName>
        <fullName evidence="1">Uncharacterized protein</fullName>
    </submittedName>
</protein>
<accession>A0A319D2U0</accession>